<keyword evidence="2" id="KW-1185">Reference proteome</keyword>
<sequence length="929" mass="109436">AVCEVSSYGSIHHVHHGHIQTFSCRFQGGYRIVNSRFTYHGNHFLVTCSRRRLFSLWNNCLHRHNTIIQCFREMRKRNVFRLVGEHSSCSKLLGHSSRGHIIHHALIHGHHPIIHGHHISHHPIIHGHHISHHPIIHGHHISHHPIIHGHHLSHNSRFIHGHHISYIDYYNRYHGFRIVDSRFHYNGLTYQLTCSGSRFYSLWGECYTRYHSRSRCFEYLRTQALFAPFGGNGIGIRRRFINGPLISYNDYYNRYHGFRIVDSRFYYNGLAYRLSCSSQRFYSLWGDCYTRYHSRSRCFGYLRTQGLFAPFGGHGIGVSGFNNRFASGRHISYNNYYNRFHGFRIVDRGFHYNGLAYRLSCSSQRFYSLWGDCYTRYHSRSRCFEYLRTQGLFAPFGGHGIGINRFNTRLISGHPISYNDYYNRYHGFRIVDRRFHYNGLGYRLSCSSQRFYSLWGDCYTRYHSRSRCFQYLRTQGLFASFGGHGIGVSRFNTRSISGHPISYNDYYNRYHGFRIANSQFYYNGLAYRLSCSSQRFYSLWGNCYTRYHSRSRCFGYLRTQGLFSPLGAHVIGAINTGLISGHPISYNDYYNRYHGFRIVNSQFYYNGLAYRLSCSSQRFYSLWGNCYTRYHSRSRCFGYLRTQGLFAPFGGHVIGAINTGLISRHHISYNDYYNRYHGLRIVNRQFNYNGIAYRLSCSSQRFYSLWGNCFTRYHSRSRCFGYLRTQGLFAPLGGHVIGAINTGLISGHPISYNDYYNRYHGFRIINSQFNYHGSAYRLSCSIQRFYSLWGNCYTRYHSRSRCFGYLRTLGLFAPFGGHGIGAVNTKFFSGHYISYNDYYNRYHGFRIVNSQFNYRGSAYRLSCSSQRFYSLWGNCYTKFHSKSRCFEYLRTQGLFAPFGGHILGLNRRADVVVHHIHEVVLRKGHNSHY</sequence>
<dbReference type="Proteomes" id="UP000596742">
    <property type="component" value="Unassembled WGS sequence"/>
</dbReference>
<evidence type="ECO:0000313" key="1">
    <source>
        <dbReference type="EMBL" id="VDI10929.1"/>
    </source>
</evidence>
<protein>
    <submittedName>
        <fullName evidence="1">Uncharacterized protein</fullName>
    </submittedName>
</protein>
<name>A0A8B6CVJ4_MYTGA</name>
<organism evidence="1 2">
    <name type="scientific">Mytilus galloprovincialis</name>
    <name type="common">Mediterranean mussel</name>
    <dbReference type="NCBI Taxonomy" id="29158"/>
    <lineage>
        <taxon>Eukaryota</taxon>
        <taxon>Metazoa</taxon>
        <taxon>Spiralia</taxon>
        <taxon>Lophotrochozoa</taxon>
        <taxon>Mollusca</taxon>
        <taxon>Bivalvia</taxon>
        <taxon>Autobranchia</taxon>
        <taxon>Pteriomorphia</taxon>
        <taxon>Mytilida</taxon>
        <taxon>Mytiloidea</taxon>
        <taxon>Mytilidae</taxon>
        <taxon>Mytilinae</taxon>
        <taxon>Mytilus</taxon>
    </lineage>
</organism>
<dbReference type="EMBL" id="UYJE01002456">
    <property type="protein sequence ID" value="VDI10929.1"/>
    <property type="molecule type" value="Genomic_DNA"/>
</dbReference>
<dbReference type="AlphaFoldDB" id="A0A8B6CVJ4"/>
<comment type="caution">
    <text evidence="1">The sequence shown here is derived from an EMBL/GenBank/DDBJ whole genome shotgun (WGS) entry which is preliminary data.</text>
</comment>
<proteinExistence type="predicted"/>
<feature type="non-terminal residue" evidence="1">
    <location>
        <position position="1"/>
    </location>
</feature>
<reference evidence="1" key="1">
    <citation type="submission" date="2018-11" db="EMBL/GenBank/DDBJ databases">
        <authorList>
            <person name="Alioto T."/>
            <person name="Alioto T."/>
        </authorList>
    </citation>
    <scope>NUCLEOTIDE SEQUENCE</scope>
</reference>
<gene>
    <name evidence="1" type="ORF">MGAL_10B037421</name>
</gene>
<evidence type="ECO:0000313" key="2">
    <source>
        <dbReference type="Proteomes" id="UP000596742"/>
    </source>
</evidence>
<accession>A0A8B6CVJ4</accession>
<dbReference type="OrthoDB" id="6173666at2759"/>